<feature type="transmembrane region" description="Helical" evidence="8">
    <location>
        <begin position="228"/>
        <end position="251"/>
    </location>
</feature>
<dbReference type="PANTHER" id="PTHR43791">
    <property type="entry name" value="PERMEASE-RELATED"/>
    <property type="match status" value="1"/>
</dbReference>
<proteinExistence type="inferred from homology"/>
<evidence type="ECO:0000256" key="1">
    <source>
        <dbReference type="ARBA" id="ARBA00004141"/>
    </source>
</evidence>
<evidence type="ECO:0000313" key="11">
    <source>
        <dbReference type="Proteomes" id="UP000696280"/>
    </source>
</evidence>
<feature type="compositionally biased region" description="Basic and acidic residues" evidence="7">
    <location>
        <begin position="497"/>
        <end position="517"/>
    </location>
</feature>
<evidence type="ECO:0000256" key="7">
    <source>
        <dbReference type="SAM" id="MobiDB-lite"/>
    </source>
</evidence>
<keyword evidence="3 8" id="KW-0812">Transmembrane</keyword>
<organism evidence="10 11">
    <name type="scientific">Hymenoscyphus fraxineus</name>
    <dbReference type="NCBI Taxonomy" id="746836"/>
    <lineage>
        <taxon>Eukaryota</taxon>
        <taxon>Fungi</taxon>
        <taxon>Dikarya</taxon>
        <taxon>Ascomycota</taxon>
        <taxon>Pezizomycotina</taxon>
        <taxon>Leotiomycetes</taxon>
        <taxon>Helotiales</taxon>
        <taxon>Helotiaceae</taxon>
        <taxon>Hymenoscyphus</taxon>
    </lineage>
</organism>
<evidence type="ECO:0000256" key="3">
    <source>
        <dbReference type="ARBA" id="ARBA00022692"/>
    </source>
</evidence>
<dbReference type="FunFam" id="1.20.1250.20:FF:000065">
    <property type="entry name" value="Putative MFS pantothenate transporter"/>
    <property type="match status" value="1"/>
</dbReference>
<evidence type="ECO:0000256" key="6">
    <source>
        <dbReference type="ARBA" id="ARBA00037968"/>
    </source>
</evidence>
<evidence type="ECO:0000256" key="8">
    <source>
        <dbReference type="SAM" id="Phobius"/>
    </source>
</evidence>
<feature type="transmembrane region" description="Helical" evidence="8">
    <location>
        <begin position="425"/>
        <end position="447"/>
    </location>
</feature>
<comment type="caution">
    <text evidence="10">The sequence shown here is derived from an EMBL/GenBank/DDBJ whole genome shotgun (WGS) entry which is preliminary data.</text>
</comment>
<accession>A0A9N9KXA6</accession>
<dbReference type="PROSITE" id="PS50850">
    <property type="entry name" value="MFS"/>
    <property type="match status" value="1"/>
</dbReference>
<evidence type="ECO:0000313" key="10">
    <source>
        <dbReference type="EMBL" id="CAG8954513.1"/>
    </source>
</evidence>
<feature type="transmembrane region" description="Helical" evidence="8">
    <location>
        <begin position="135"/>
        <end position="154"/>
    </location>
</feature>
<feature type="compositionally biased region" description="Polar residues" evidence="7">
    <location>
        <begin position="11"/>
        <end position="27"/>
    </location>
</feature>
<feature type="transmembrane region" description="Helical" evidence="8">
    <location>
        <begin position="337"/>
        <end position="356"/>
    </location>
</feature>
<feature type="transmembrane region" description="Helical" evidence="8">
    <location>
        <begin position="295"/>
        <end position="317"/>
    </location>
</feature>
<dbReference type="Proteomes" id="UP000696280">
    <property type="component" value="Unassembled WGS sequence"/>
</dbReference>
<keyword evidence="2" id="KW-0813">Transport</keyword>
<dbReference type="Pfam" id="PF07690">
    <property type="entry name" value="MFS_1"/>
    <property type="match status" value="1"/>
</dbReference>
<feature type="transmembrane region" description="Helical" evidence="8">
    <location>
        <begin position="363"/>
        <end position="384"/>
    </location>
</feature>
<dbReference type="InterPro" id="IPR011701">
    <property type="entry name" value="MFS"/>
</dbReference>
<keyword evidence="4 8" id="KW-1133">Transmembrane helix</keyword>
<dbReference type="InterPro" id="IPR036259">
    <property type="entry name" value="MFS_trans_sf"/>
</dbReference>
<comment type="subcellular location">
    <subcellularLocation>
        <location evidence="1">Membrane</location>
        <topology evidence="1">Multi-pass membrane protein</topology>
    </subcellularLocation>
</comment>
<evidence type="ECO:0000256" key="2">
    <source>
        <dbReference type="ARBA" id="ARBA00022448"/>
    </source>
</evidence>
<protein>
    <recommendedName>
        <fullName evidence="9">Major facilitator superfamily (MFS) profile domain-containing protein</fullName>
    </recommendedName>
</protein>
<name>A0A9N9KXA6_9HELO</name>
<dbReference type="Gene3D" id="1.20.1250.20">
    <property type="entry name" value="MFS general substrate transporter like domains"/>
    <property type="match status" value="2"/>
</dbReference>
<evidence type="ECO:0000259" key="9">
    <source>
        <dbReference type="PROSITE" id="PS50850"/>
    </source>
</evidence>
<dbReference type="GO" id="GO:0022857">
    <property type="term" value="F:transmembrane transporter activity"/>
    <property type="evidence" value="ECO:0007669"/>
    <property type="project" value="InterPro"/>
</dbReference>
<gene>
    <name evidence="10" type="ORF">HYFRA_00004426</name>
</gene>
<feature type="transmembrane region" description="Helical" evidence="8">
    <location>
        <begin position="396"/>
        <end position="413"/>
    </location>
</feature>
<keyword evidence="11" id="KW-1185">Reference proteome</keyword>
<feature type="region of interest" description="Disordered" evidence="7">
    <location>
        <begin position="1"/>
        <end position="38"/>
    </location>
</feature>
<dbReference type="InterPro" id="IPR020846">
    <property type="entry name" value="MFS_dom"/>
</dbReference>
<dbReference type="SUPFAM" id="SSF103473">
    <property type="entry name" value="MFS general substrate transporter"/>
    <property type="match status" value="1"/>
</dbReference>
<dbReference type="PANTHER" id="PTHR43791:SF43">
    <property type="entry name" value="MAJOR FACILITATOR SUPERFAMILY (MFS) PROFILE DOMAIN-CONTAINING PROTEIN"/>
    <property type="match status" value="1"/>
</dbReference>
<reference evidence="10" key="1">
    <citation type="submission" date="2021-07" db="EMBL/GenBank/DDBJ databases">
        <authorList>
            <person name="Durling M."/>
        </authorList>
    </citation>
    <scope>NUCLEOTIDE SEQUENCE</scope>
</reference>
<feature type="transmembrane region" description="Helical" evidence="8">
    <location>
        <begin position="459"/>
        <end position="479"/>
    </location>
</feature>
<dbReference type="EMBL" id="CAJVRL010000057">
    <property type="protein sequence ID" value="CAG8954513.1"/>
    <property type="molecule type" value="Genomic_DNA"/>
</dbReference>
<feature type="domain" description="Major facilitator superfamily (MFS) profile" evidence="9">
    <location>
        <begin position="69"/>
        <end position="481"/>
    </location>
</feature>
<dbReference type="OrthoDB" id="3639251at2759"/>
<feature type="transmembrane region" description="Helical" evidence="8">
    <location>
        <begin position="161"/>
        <end position="182"/>
    </location>
</feature>
<evidence type="ECO:0000256" key="5">
    <source>
        <dbReference type="ARBA" id="ARBA00023136"/>
    </source>
</evidence>
<dbReference type="GO" id="GO:0016020">
    <property type="term" value="C:membrane"/>
    <property type="evidence" value="ECO:0007669"/>
    <property type="project" value="UniProtKB-SubCell"/>
</dbReference>
<dbReference type="AlphaFoldDB" id="A0A9N9KXA6"/>
<sequence>MGVDNPGATAGPNSTVATPSESTQSQRGEYDGQPQGKQPLSKRILAVIWDSLDKTPKQRALIAKLDWWILSYVCVAYFVKYLDQTNVSNAYVSGMREGLNLKGNDLNLLTTYWTIGYIIGQFPSQMIMTKIPPSIWLPTCELIWSVFTIAIAGAKTKETVFAFRFFIGLFEASAYVGIMTLLGSWYTPAELGKRACIFQASSSAAQMFSGYLQAALYKGMNGQAGLPAWKWLFVFDGIFGIPIALYGFWAIPDSPTTCKSRWMNAEEKELAIKRMEQVGRKPATKVTLGTFKQVFLGWPVWLFSGAFICHVLGIRIYSYFNVWLKSTNRWSVEEVNLIPTAGYGLQIFFTLCYAWASDAIRMRAPVITFACVIAVIGCIILSIWPSDNIPAMMTGWFLTFCETGAGALFMTWINEVCGFSQEHRIIVIAIVETMAYTFQAWVPLLAFNTGEAPHFKYGYQLAAMFFALEIVFVAVMLCAERGNWYKGLDGEENDAENSGHVDDRTSSTTDERDVIKA</sequence>
<comment type="similarity">
    <text evidence="6">Belongs to the major facilitator superfamily. Allantoate permease family.</text>
</comment>
<keyword evidence="5 8" id="KW-0472">Membrane</keyword>
<evidence type="ECO:0000256" key="4">
    <source>
        <dbReference type="ARBA" id="ARBA00022989"/>
    </source>
</evidence>
<feature type="region of interest" description="Disordered" evidence="7">
    <location>
        <begin position="494"/>
        <end position="517"/>
    </location>
</feature>